<dbReference type="NCBIfam" id="TIGR01764">
    <property type="entry name" value="excise"/>
    <property type="match status" value="1"/>
</dbReference>
<reference evidence="2 3" key="1">
    <citation type="submission" date="2016-10" db="EMBL/GenBank/DDBJ databases">
        <authorList>
            <person name="de Groot N.N."/>
        </authorList>
    </citation>
    <scope>NUCLEOTIDE SEQUENCE [LARGE SCALE GENOMIC DNA]</scope>
    <source>
        <strain evidence="2 3">DSM 28129</strain>
    </source>
</reference>
<dbReference type="GO" id="GO:0003677">
    <property type="term" value="F:DNA binding"/>
    <property type="evidence" value="ECO:0007669"/>
    <property type="project" value="InterPro"/>
</dbReference>
<accession>A0A1G7HW89</accession>
<dbReference type="InterPro" id="IPR010093">
    <property type="entry name" value="SinI_DNA-bd"/>
</dbReference>
<proteinExistence type="predicted"/>
<organism evidence="2 3">
    <name type="scientific">Fontibacillus panacisegetis</name>
    <dbReference type="NCBI Taxonomy" id="670482"/>
    <lineage>
        <taxon>Bacteria</taxon>
        <taxon>Bacillati</taxon>
        <taxon>Bacillota</taxon>
        <taxon>Bacilli</taxon>
        <taxon>Bacillales</taxon>
        <taxon>Paenibacillaceae</taxon>
        <taxon>Fontibacillus</taxon>
    </lineage>
</organism>
<dbReference type="OrthoDB" id="515428at2"/>
<dbReference type="Proteomes" id="UP000198972">
    <property type="component" value="Unassembled WGS sequence"/>
</dbReference>
<feature type="domain" description="Helix-turn-helix" evidence="1">
    <location>
        <begin position="9"/>
        <end position="60"/>
    </location>
</feature>
<dbReference type="STRING" id="670482.SAMN04488542_10557"/>
<protein>
    <submittedName>
        <fullName evidence="2">DNA binding domain-containing protein, excisionase family</fullName>
    </submittedName>
</protein>
<dbReference type="InterPro" id="IPR041657">
    <property type="entry name" value="HTH_17"/>
</dbReference>
<dbReference type="AlphaFoldDB" id="A0A1G7HW89"/>
<evidence type="ECO:0000313" key="3">
    <source>
        <dbReference type="Proteomes" id="UP000198972"/>
    </source>
</evidence>
<dbReference type="RefSeq" id="WP_091227695.1">
    <property type="nucleotide sequence ID" value="NZ_FNBG01000005.1"/>
</dbReference>
<name>A0A1G7HW89_9BACL</name>
<dbReference type="Pfam" id="PF12728">
    <property type="entry name" value="HTH_17"/>
    <property type="match status" value="1"/>
</dbReference>
<dbReference type="EMBL" id="FNBG01000005">
    <property type="protein sequence ID" value="SDF04623.1"/>
    <property type="molecule type" value="Genomic_DNA"/>
</dbReference>
<evidence type="ECO:0000259" key="1">
    <source>
        <dbReference type="Pfam" id="PF12728"/>
    </source>
</evidence>
<evidence type="ECO:0000313" key="2">
    <source>
        <dbReference type="EMBL" id="SDF04623.1"/>
    </source>
</evidence>
<keyword evidence="3" id="KW-1185">Reference proteome</keyword>
<gene>
    <name evidence="2" type="ORF">SAMN04488542_10557</name>
</gene>
<sequence>MSLSEKNLLTVKEARSELFDNAISEYKLYEMLRQGELPAVKVGAKYLLRRSSIIEWMAAQEQSALAGK</sequence>